<reference evidence="1" key="1">
    <citation type="submission" date="2014-09" db="EMBL/GenBank/DDBJ databases">
        <authorList>
            <person name="Magalhaes I.L.F."/>
            <person name="Oliveira U."/>
            <person name="Santos F.R."/>
            <person name="Vidigal T.H.D.A."/>
            <person name="Brescovit A.D."/>
            <person name="Santos A.J."/>
        </authorList>
    </citation>
    <scope>NUCLEOTIDE SEQUENCE</scope>
    <source>
        <tissue evidence="1">Shoot tissue taken approximately 20 cm above the soil surface</tissue>
    </source>
</reference>
<sequence>MLKLIKCMCYLTIGFFGAMAKELPQT</sequence>
<dbReference type="AlphaFoldDB" id="A0A0A9EWW7"/>
<reference evidence="1" key="2">
    <citation type="journal article" date="2015" name="Data Brief">
        <title>Shoot transcriptome of the giant reed, Arundo donax.</title>
        <authorList>
            <person name="Barrero R.A."/>
            <person name="Guerrero F.D."/>
            <person name="Moolhuijzen P."/>
            <person name="Goolsby J.A."/>
            <person name="Tidwell J."/>
            <person name="Bellgard S.E."/>
            <person name="Bellgard M.I."/>
        </authorList>
    </citation>
    <scope>NUCLEOTIDE SEQUENCE</scope>
    <source>
        <tissue evidence="1">Shoot tissue taken approximately 20 cm above the soil surface</tissue>
    </source>
</reference>
<dbReference type="EMBL" id="GBRH01195515">
    <property type="protein sequence ID" value="JAE02381.1"/>
    <property type="molecule type" value="Transcribed_RNA"/>
</dbReference>
<protein>
    <submittedName>
        <fullName evidence="1">Uncharacterized protein</fullName>
    </submittedName>
</protein>
<organism evidence="1">
    <name type="scientific">Arundo donax</name>
    <name type="common">Giant reed</name>
    <name type="synonym">Donax arundinaceus</name>
    <dbReference type="NCBI Taxonomy" id="35708"/>
    <lineage>
        <taxon>Eukaryota</taxon>
        <taxon>Viridiplantae</taxon>
        <taxon>Streptophyta</taxon>
        <taxon>Embryophyta</taxon>
        <taxon>Tracheophyta</taxon>
        <taxon>Spermatophyta</taxon>
        <taxon>Magnoliopsida</taxon>
        <taxon>Liliopsida</taxon>
        <taxon>Poales</taxon>
        <taxon>Poaceae</taxon>
        <taxon>PACMAD clade</taxon>
        <taxon>Arundinoideae</taxon>
        <taxon>Arundineae</taxon>
        <taxon>Arundo</taxon>
    </lineage>
</organism>
<name>A0A0A9EWW7_ARUDO</name>
<evidence type="ECO:0000313" key="1">
    <source>
        <dbReference type="EMBL" id="JAE02381.1"/>
    </source>
</evidence>
<proteinExistence type="predicted"/>
<accession>A0A0A9EWW7</accession>